<comment type="similarity">
    <text evidence="1">Belongs to the membrane fusion protein (MFP) (TC 8.A.1) family.</text>
</comment>
<dbReference type="NCBIfam" id="TIGR01730">
    <property type="entry name" value="RND_mfp"/>
    <property type="match status" value="1"/>
</dbReference>
<dbReference type="GO" id="GO:1990281">
    <property type="term" value="C:efflux pump complex"/>
    <property type="evidence" value="ECO:0007669"/>
    <property type="project" value="TreeGrafter"/>
</dbReference>
<reference evidence="7 8" key="1">
    <citation type="submission" date="2019-06" db="EMBL/GenBank/DDBJ databases">
        <title>Lysobacter alkalisoli sp. nov. isolated from saline soil.</title>
        <authorList>
            <person name="Sun J.-Q."/>
            <person name="Xu L."/>
        </authorList>
    </citation>
    <scope>NUCLEOTIDE SEQUENCE [LARGE SCALE GENOMIC DNA]</scope>
    <source>
        <strain evidence="7 8">JCM 31130</strain>
    </source>
</reference>
<evidence type="ECO:0000256" key="1">
    <source>
        <dbReference type="ARBA" id="ARBA00009477"/>
    </source>
</evidence>
<organism evidence="7 8">
    <name type="scientific">Marilutibacter aestuarii</name>
    <dbReference type="NCBI Taxonomy" id="1706195"/>
    <lineage>
        <taxon>Bacteria</taxon>
        <taxon>Pseudomonadati</taxon>
        <taxon>Pseudomonadota</taxon>
        <taxon>Gammaproteobacteria</taxon>
        <taxon>Lysobacterales</taxon>
        <taxon>Lysobacteraceae</taxon>
        <taxon>Marilutibacter</taxon>
    </lineage>
</organism>
<dbReference type="RefSeq" id="WP_141518082.1">
    <property type="nucleotide sequence ID" value="NZ_VICE01000066.1"/>
</dbReference>
<dbReference type="Gene3D" id="1.10.287.470">
    <property type="entry name" value="Helix hairpin bin"/>
    <property type="match status" value="1"/>
</dbReference>
<dbReference type="EMBL" id="VICE01000066">
    <property type="protein sequence ID" value="TQD46397.1"/>
    <property type="molecule type" value="Genomic_DNA"/>
</dbReference>
<dbReference type="InterPro" id="IPR006143">
    <property type="entry name" value="RND_pump_MFP"/>
</dbReference>
<evidence type="ECO:0000259" key="6">
    <source>
        <dbReference type="Pfam" id="PF25989"/>
    </source>
</evidence>
<evidence type="ECO:0000259" key="4">
    <source>
        <dbReference type="Pfam" id="PF25917"/>
    </source>
</evidence>
<dbReference type="InterPro" id="IPR058637">
    <property type="entry name" value="YknX-like_C"/>
</dbReference>
<dbReference type="SUPFAM" id="SSF111369">
    <property type="entry name" value="HlyD-like secretion proteins"/>
    <property type="match status" value="1"/>
</dbReference>
<feature type="chain" id="PRO_5021489774" evidence="3">
    <location>
        <begin position="32"/>
        <end position="385"/>
    </location>
</feature>
<protein>
    <submittedName>
        <fullName evidence="7">Efflux RND transporter periplasmic adaptor subunit</fullName>
    </submittedName>
</protein>
<dbReference type="OrthoDB" id="9806939at2"/>
<dbReference type="Gene3D" id="2.40.50.100">
    <property type="match status" value="1"/>
</dbReference>
<dbReference type="GO" id="GO:0015562">
    <property type="term" value="F:efflux transmembrane transporter activity"/>
    <property type="evidence" value="ECO:0007669"/>
    <property type="project" value="TreeGrafter"/>
</dbReference>
<proteinExistence type="inferred from homology"/>
<evidence type="ECO:0000313" key="7">
    <source>
        <dbReference type="EMBL" id="TQD46397.1"/>
    </source>
</evidence>
<dbReference type="FunFam" id="2.40.30.170:FF:000010">
    <property type="entry name" value="Efflux RND transporter periplasmic adaptor subunit"/>
    <property type="match status" value="1"/>
</dbReference>
<feature type="domain" description="YknX-like C-terminal permuted SH3-like" evidence="6">
    <location>
        <begin position="291"/>
        <end position="358"/>
    </location>
</feature>
<evidence type="ECO:0000256" key="2">
    <source>
        <dbReference type="SAM" id="Coils"/>
    </source>
</evidence>
<dbReference type="InterPro" id="IPR058792">
    <property type="entry name" value="Beta-barrel_RND_2"/>
</dbReference>
<feature type="coiled-coil region" evidence="2">
    <location>
        <begin position="113"/>
        <end position="140"/>
    </location>
</feature>
<feature type="domain" description="CusB-like beta-barrel" evidence="5">
    <location>
        <begin position="215"/>
        <end position="283"/>
    </location>
</feature>
<evidence type="ECO:0000313" key="8">
    <source>
        <dbReference type="Proteomes" id="UP000318212"/>
    </source>
</evidence>
<sequence>MQLPLPAQGVSRGPFRARNAVLILAACLALAACKGGNGEAEAKEGKDKAVEAVPVEVAQATHRPIAASYTGTAALEALAESQVIAKTSGVALEVMVEEGQVVKAGQQLVRLDADRARLQAAQTAAQMTKLQNNYERARQLSAQKLISANETDQLKYDLENARAVNRLANLELSYTNVTAPISGVVASRSIKPGNFVQINTPILRIVDISRLEATLNVPERELATLQAGLPVRMQVDALPGKVFEGTVDRVAPVVDAGSGTFRVICAFDSQDVLQPGMFGRISIDYDQRANALVVPRSALIEGESDPALFVVRDGKVHRVTVKLGYIDGEWAEVREGVEAGDSVVTAGKSALRDETVVQVIGAPGTEDKAVAANEAGDAGDDKTQQ</sequence>
<dbReference type="PANTHER" id="PTHR30469">
    <property type="entry name" value="MULTIDRUG RESISTANCE PROTEIN MDTA"/>
    <property type="match status" value="1"/>
</dbReference>
<dbReference type="AlphaFoldDB" id="A0A508AAE8"/>
<keyword evidence="8" id="KW-1185">Reference proteome</keyword>
<dbReference type="Pfam" id="PF25989">
    <property type="entry name" value="YknX_C"/>
    <property type="match status" value="1"/>
</dbReference>
<accession>A0A508AAE8</accession>
<evidence type="ECO:0000256" key="3">
    <source>
        <dbReference type="SAM" id="SignalP"/>
    </source>
</evidence>
<keyword evidence="3" id="KW-0732">Signal</keyword>
<evidence type="ECO:0000259" key="5">
    <source>
        <dbReference type="Pfam" id="PF25954"/>
    </source>
</evidence>
<comment type="caution">
    <text evidence="7">The sequence shown here is derived from an EMBL/GenBank/DDBJ whole genome shotgun (WGS) entry which is preliminary data.</text>
</comment>
<dbReference type="Pfam" id="PF25917">
    <property type="entry name" value="BSH_RND"/>
    <property type="match status" value="1"/>
</dbReference>
<dbReference type="Proteomes" id="UP000318212">
    <property type="component" value="Unassembled WGS sequence"/>
</dbReference>
<dbReference type="Pfam" id="PF25954">
    <property type="entry name" value="Beta-barrel_RND_2"/>
    <property type="match status" value="1"/>
</dbReference>
<dbReference type="InterPro" id="IPR058625">
    <property type="entry name" value="MdtA-like_BSH"/>
</dbReference>
<dbReference type="Gene3D" id="2.40.30.170">
    <property type="match status" value="1"/>
</dbReference>
<dbReference type="Gene3D" id="2.40.420.20">
    <property type="match status" value="1"/>
</dbReference>
<keyword evidence="2" id="KW-0175">Coiled coil</keyword>
<name>A0A508AAE8_9GAMM</name>
<feature type="domain" description="Multidrug resistance protein MdtA-like barrel-sandwich hybrid" evidence="4">
    <location>
        <begin position="82"/>
        <end position="202"/>
    </location>
</feature>
<dbReference type="PANTHER" id="PTHR30469:SF38">
    <property type="entry name" value="HLYD FAMILY SECRETION PROTEIN"/>
    <property type="match status" value="1"/>
</dbReference>
<gene>
    <name evidence="7" type="ORF">FKV25_07065</name>
</gene>
<feature type="signal peptide" evidence="3">
    <location>
        <begin position="1"/>
        <end position="31"/>
    </location>
</feature>